<accession>A0A1A7WN85</accession>
<organism evidence="1">
    <name type="scientific">Iconisemion striatum</name>
    <dbReference type="NCBI Taxonomy" id="60296"/>
    <lineage>
        <taxon>Eukaryota</taxon>
        <taxon>Metazoa</taxon>
        <taxon>Chordata</taxon>
        <taxon>Craniata</taxon>
        <taxon>Vertebrata</taxon>
        <taxon>Euteleostomi</taxon>
        <taxon>Actinopterygii</taxon>
        <taxon>Neopterygii</taxon>
        <taxon>Teleostei</taxon>
        <taxon>Neoteleostei</taxon>
        <taxon>Acanthomorphata</taxon>
        <taxon>Ovalentaria</taxon>
        <taxon>Atherinomorphae</taxon>
        <taxon>Cyprinodontiformes</taxon>
        <taxon>Nothobranchiidae</taxon>
        <taxon>Iconisemion</taxon>
    </lineage>
</organism>
<feature type="non-terminal residue" evidence="1">
    <location>
        <position position="65"/>
    </location>
</feature>
<proteinExistence type="predicted"/>
<reference evidence="1" key="2">
    <citation type="submission" date="2016-06" db="EMBL/GenBank/DDBJ databases">
        <title>The genome of a short-lived fish provides insights into sex chromosome evolution and the genetic control of aging.</title>
        <authorList>
            <person name="Reichwald K."/>
            <person name="Felder M."/>
            <person name="Petzold A."/>
            <person name="Koch P."/>
            <person name="Groth M."/>
            <person name="Platzer M."/>
        </authorList>
    </citation>
    <scope>NUCLEOTIDE SEQUENCE</scope>
    <source>
        <tissue evidence="1">Brain</tissue>
    </source>
</reference>
<dbReference type="EMBL" id="HADW01005594">
    <property type="protein sequence ID" value="SBP06994.1"/>
    <property type="molecule type" value="Transcribed_RNA"/>
</dbReference>
<name>A0A1A7WN85_9TELE</name>
<dbReference type="AlphaFoldDB" id="A0A1A7WN85"/>
<reference evidence="1" key="1">
    <citation type="submission" date="2016-05" db="EMBL/GenBank/DDBJ databases">
        <authorList>
            <person name="Lavstsen T."/>
            <person name="Jespersen J.S."/>
        </authorList>
    </citation>
    <scope>NUCLEOTIDE SEQUENCE</scope>
    <source>
        <tissue evidence="1">Brain</tissue>
    </source>
</reference>
<protein>
    <submittedName>
        <fullName evidence="1">Uncharacterized protein</fullName>
    </submittedName>
</protein>
<evidence type="ECO:0000313" key="1">
    <source>
        <dbReference type="EMBL" id="SBP06994.1"/>
    </source>
</evidence>
<gene>
    <name evidence="1" type="primary">Nfu_g_1_021934</name>
</gene>
<sequence>MISLGVVVFGRSGIKLLYSPDKTIYSMCGGGKSLFSLFCLTLELFYFKMFNFHFDFTTVTSCSKP</sequence>